<evidence type="ECO:0000313" key="9">
    <source>
        <dbReference type="Proteomes" id="UP000199315"/>
    </source>
</evidence>
<dbReference type="STRING" id="1619234.SAMN05421730_101410"/>
<keyword evidence="8" id="KW-0969">Cilium</keyword>
<evidence type="ECO:0000256" key="6">
    <source>
        <dbReference type="ARBA" id="ARBA00023163"/>
    </source>
</evidence>
<reference evidence="8 9" key="1">
    <citation type="submission" date="2016-09" db="EMBL/GenBank/DDBJ databases">
        <authorList>
            <person name="Capua I."/>
            <person name="De Benedictis P."/>
            <person name="Joannis T."/>
            <person name="Lombin L.H."/>
            <person name="Cattoli G."/>
        </authorList>
    </citation>
    <scope>NUCLEOTIDE SEQUENCE [LARGE SCALE GENOMIC DNA]</scope>
    <source>
        <strain evidence="8 9">GluBS11</strain>
    </source>
</reference>
<evidence type="ECO:0000256" key="4">
    <source>
        <dbReference type="ARBA" id="ARBA00022795"/>
    </source>
</evidence>
<dbReference type="EMBL" id="FMKA01000014">
    <property type="protein sequence ID" value="SCP97805.1"/>
    <property type="molecule type" value="Genomic_DNA"/>
</dbReference>
<evidence type="ECO:0000256" key="1">
    <source>
        <dbReference type="ARBA" id="ARBA00005322"/>
    </source>
</evidence>
<keyword evidence="8" id="KW-0966">Cell projection</keyword>
<evidence type="ECO:0000256" key="2">
    <source>
        <dbReference type="ARBA" id="ARBA00017823"/>
    </source>
</evidence>
<comment type="similarity">
    <text evidence="1">Belongs to the FlgM family.</text>
</comment>
<dbReference type="InterPro" id="IPR007412">
    <property type="entry name" value="FlgM"/>
</dbReference>
<keyword evidence="3" id="KW-0678">Repressor</keyword>
<dbReference type="NCBIfam" id="TIGR03824">
    <property type="entry name" value="FlgM_jcvi"/>
    <property type="match status" value="1"/>
</dbReference>
<keyword evidence="6" id="KW-0804">Transcription</keyword>
<keyword evidence="5" id="KW-0805">Transcription regulation</keyword>
<organism evidence="8 9">
    <name type="scientific">Anaerobium acetethylicum</name>
    <dbReference type="NCBI Taxonomy" id="1619234"/>
    <lineage>
        <taxon>Bacteria</taxon>
        <taxon>Bacillati</taxon>
        <taxon>Bacillota</taxon>
        <taxon>Clostridia</taxon>
        <taxon>Lachnospirales</taxon>
        <taxon>Lachnospiraceae</taxon>
        <taxon>Anaerobium</taxon>
    </lineage>
</organism>
<dbReference type="GO" id="GO:0044781">
    <property type="term" value="P:bacterial-type flagellum organization"/>
    <property type="evidence" value="ECO:0007669"/>
    <property type="project" value="UniProtKB-KW"/>
</dbReference>
<evidence type="ECO:0000256" key="3">
    <source>
        <dbReference type="ARBA" id="ARBA00022491"/>
    </source>
</evidence>
<dbReference type="SUPFAM" id="SSF101498">
    <property type="entry name" value="Anti-sigma factor FlgM"/>
    <property type="match status" value="1"/>
</dbReference>
<gene>
    <name evidence="8" type="ORF">SAMN05421730_101410</name>
</gene>
<proteinExistence type="inferred from homology"/>
<dbReference type="OrthoDB" id="1767600at2"/>
<keyword evidence="9" id="KW-1185">Reference proteome</keyword>
<evidence type="ECO:0000259" key="7">
    <source>
        <dbReference type="Pfam" id="PF04316"/>
    </source>
</evidence>
<evidence type="ECO:0000313" key="8">
    <source>
        <dbReference type="EMBL" id="SCP97805.1"/>
    </source>
</evidence>
<sequence length="92" mass="10252">MRIEGYNQINSIYKTGQVKKIEAPVKTGATDQVQISQAGRDYQIAKKAVAETPDVREELVDSVKAKIDAGTYKVNADDFASKVIEKYKKNML</sequence>
<keyword evidence="8" id="KW-0282">Flagellum</keyword>
<feature type="domain" description="Anti-sigma-28 factor FlgM C-terminal" evidence="7">
    <location>
        <begin position="31"/>
        <end position="84"/>
    </location>
</feature>
<keyword evidence="4" id="KW-1005">Bacterial flagellum biogenesis</keyword>
<dbReference type="AlphaFoldDB" id="A0A1D3TUP5"/>
<dbReference type="InterPro" id="IPR031316">
    <property type="entry name" value="FlgM_C"/>
</dbReference>
<protein>
    <recommendedName>
        <fullName evidence="2">Negative regulator of flagellin synthesis</fullName>
    </recommendedName>
</protein>
<accession>A0A1D3TUP5</accession>
<evidence type="ECO:0000256" key="5">
    <source>
        <dbReference type="ARBA" id="ARBA00023015"/>
    </source>
</evidence>
<dbReference type="RefSeq" id="WP_091234296.1">
    <property type="nucleotide sequence ID" value="NZ_FMKA01000014.1"/>
</dbReference>
<dbReference type="GO" id="GO:0045892">
    <property type="term" value="P:negative regulation of DNA-templated transcription"/>
    <property type="evidence" value="ECO:0007669"/>
    <property type="project" value="InterPro"/>
</dbReference>
<name>A0A1D3TUP5_9FIRM</name>
<dbReference type="InterPro" id="IPR035890">
    <property type="entry name" value="Anti-sigma-28_factor_FlgM_sf"/>
</dbReference>
<dbReference type="Proteomes" id="UP000199315">
    <property type="component" value="Unassembled WGS sequence"/>
</dbReference>
<dbReference type="Pfam" id="PF04316">
    <property type="entry name" value="FlgM"/>
    <property type="match status" value="1"/>
</dbReference>